<sequence>MPALAQERRPHPFMLMNLGPAPVVGVELSPTGEQRYGPSLMGRVELPAGSALHLTPPSRFDCVADLRIRFADGRVEERPREDLCQAQRVLRVPSAPR</sequence>
<name>A0A848E8T7_9PROT</name>
<evidence type="ECO:0000313" key="2">
    <source>
        <dbReference type="Proteomes" id="UP000548582"/>
    </source>
</evidence>
<protein>
    <submittedName>
        <fullName evidence="1">Uncharacterized protein</fullName>
    </submittedName>
</protein>
<reference evidence="1 2" key="1">
    <citation type="submission" date="2020-03" db="EMBL/GenBank/DDBJ databases">
        <authorList>
            <person name="Sun Q."/>
        </authorList>
    </citation>
    <scope>NUCLEOTIDE SEQUENCE [LARGE SCALE GENOMIC DNA]</scope>
    <source>
        <strain evidence="1 2">JC162</strain>
    </source>
</reference>
<keyword evidence="2" id="KW-1185">Reference proteome</keyword>
<dbReference type="EMBL" id="JABBKX010000001">
    <property type="protein sequence ID" value="NMJ40582.1"/>
    <property type="molecule type" value="Genomic_DNA"/>
</dbReference>
<evidence type="ECO:0000313" key="1">
    <source>
        <dbReference type="EMBL" id="NMJ40582.1"/>
    </source>
</evidence>
<dbReference type="AlphaFoldDB" id="A0A848E8T7"/>
<dbReference type="RefSeq" id="WP_170052792.1">
    <property type="nucleotide sequence ID" value="NZ_JABBKX010000001.1"/>
</dbReference>
<comment type="caution">
    <text evidence="1">The sequence shown here is derived from an EMBL/GenBank/DDBJ whole genome shotgun (WGS) entry which is preliminary data.</text>
</comment>
<proteinExistence type="predicted"/>
<organism evidence="1 2">
    <name type="scientific">Neoroseomonas marina</name>
    <dbReference type="NCBI Taxonomy" id="1232220"/>
    <lineage>
        <taxon>Bacteria</taxon>
        <taxon>Pseudomonadati</taxon>
        <taxon>Pseudomonadota</taxon>
        <taxon>Alphaproteobacteria</taxon>
        <taxon>Acetobacterales</taxon>
        <taxon>Acetobacteraceae</taxon>
        <taxon>Neoroseomonas</taxon>
    </lineage>
</organism>
<accession>A0A848E8T7</accession>
<gene>
    <name evidence="1" type="ORF">GWK16_04985</name>
</gene>
<dbReference type="Proteomes" id="UP000548582">
    <property type="component" value="Unassembled WGS sequence"/>
</dbReference>